<dbReference type="InterPro" id="IPR029000">
    <property type="entry name" value="Cyclophilin-like_dom_sf"/>
</dbReference>
<dbReference type="Pfam" id="PF02682">
    <property type="entry name" value="CT_C_D"/>
    <property type="match status" value="1"/>
</dbReference>
<dbReference type="Proteomes" id="UP000192872">
    <property type="component" value="Unassembled WGS sequence"/>
</dbReference>
<gene>
    <name evidence="5" type="ORF">A4S15_10785</name>
</gene>
<dbReference type="SUPFAM" id="SSF50891">
    <property type="entry name" value="Cyclophilin-like"/>
    <property type="match status" value="1"/>
</dbReference>
<evidence type="ECO:0000256" key="2">
    <source>
        <dbReference type="ARBA" id="ARBA00022801"/>
    </source>
</evidence>
<evidence type="ECO:0000256" key="3">
    <source>
        <dbReference type="ARBA" id="ARBA00022840"/>
    </source>
</evidence>
<dbReference type="GO" id="GO:0005524">
    <property type="term" value="F:ATP binding"/>
    <property type="evidence" value="ECO:0007669"/>
    <property type="project" value="UniProtKB-KW"/>
</dbReference>
<organism evidence="5 6">
    <name type="scientific">Candidatus Raskinella chloraquaticus</name>
    <dbReference type="NCBI Taxonomy" id="1951219"/>
    <lineage>
        <taxon>Bacteria</taxon>
        <taxon>Pseudomonadati</taxon>
        <taxon>Pseudomonadota</taxon>
        <taxon>Alphaproteobacteria</taxon>
        <taxon>Hyphomicrobiales</taxon>
        <taxon>Phreatobacteraceae</taxon>
        <taxon>Candidatus Raskinella</taxon>
    </lineage>
</organism>
<evidence type="ECO:0000256" key="1">
    <source>
        <dbReference type="ARBA" id="ARBA00022741"/>
    </source>
</evidence>
<dbReference type="EMBL" id="LWDL01000018">
    <property type="protein sequence ID" value="OQW51695.1"/>
    <property type="molecule type" value="Genomic_DNA"/>
</dbReference>
<dbReference type="PANTHER" id="PTHR34698:SF2">
    <property type="entry name" value="5-OXOPROLINASE SUBUNIT B"/>
    <property type="match status" value="1"/>
</dbReference>
<dbReference type="AlphaFoldDB" id="A0A1W9HW67"/>
<dbReference type="PANTHER" id="PTHR34698">
    <property type="entry name" value="5-OXOPROLINASE SUBUNIT B"/>
    <property type="match status" value="1"/>
</dbReference>
<dbReference type="Gene3D" id="2.40.100.10">
    <property type="entry name" value="Cyclophilin-like"/>
    <property type="match status" value="1"/>
</dbReference>
<keyword evidence="1" id="KW-0547">Nucleotide-binding</keyword>
<dbReference type="InterPro" id="IPR003833">
    <property type="entry name" value="CT_C_D"/>
</dbReference>
<feature type="domain" description="Carboxyltransferase" evidence="4">
    <location>
        <begin position="7"/>
        <end position="207"/>
    </location>
</feature>
<dbReference type="NCBIfam" id="TIGR00370">
    <property type="entry name" value="5-oxoprolinase subunit PxpB"/>
    <property type="match status" value="1"/>
</dbReference>
<dbReference type="SMART" id="SM00796">
    <property type="entry name" value="AHS1"/>
    <property type="match status" value="1"/>
</dbReference>
<dbReference type="GO" id="GO:0016787">
    <property type="term" value="F:hydrolase activity"/>
    <property type="evidence" value="ECO:0007669"/>
    <property type="project" value="UniProtKB-KW"/>
</dbReference>
<evidence type="ECO:0000259" key="4">
    <source>
        <dbReference type="SMART" id="SM00796"/>
    </source>
</evidence>
<evidence type="ECO:0000313" key="6">
    <source>
        <dbReference type="Proteomes" id="UP000192872"/>
    </source>
</evidence>
<reference evidence="5 6" key="1">
    <citation type="journal article" date="2017" name="Water Res.">
        <title>Comammox in drinking water systems.</title>
        <authorList>
            <person name="Wang Y."/>
            <person name="Ma L."/>
            <person name="Mao Y."/>
            <person name="Jiang X."/>
            <person name="Xia Y."/>
            <person name="Yu K."/>
            <person name="Li B."/>
            <person name="Zhang T."/>
        </authorList>
    </citation>
    <scope>NUCLEOTIDE SEQUENCE [LARGE SCALE GENOMIC DNA]</scope>
    <source>
        <strain evidence="5">SG_bin8</strain>
    </source>
</reference>
<name>A0A1W9HW67_9HYPH</name>
<dbReference type="SUPFAM" id="SSF160467">
    <property type="entry name" value="PH0987 N-terminal domain-like"/>
    <property type="match status" value="1"/>
</dbReference>
<sequence length="242" mass="26009">MDMSNPPHIKPCGDAALVIEYGDTVDAALNRRVLALDAYLARHPVGGISETVPTYRSLLVHYDPLRLDYADLSAALLEAAAVSGSDSATGTRWRIPVVYGGEYGVDLAEIAARHHMREEEVIRRHSAGIYRVYMLGFMPGFAYLGGLDPALATPRRDDPRLETPAGTISIGGVQAGVQCLAAPSGWHLLGRTPVRTYQPGREPMFLVEPGDEVTFAPIAADLFAGLEARASAGEMIAEKVQP</sequence>
<accession>A0A1W9HW67</accession>
<keyword evidence="3" id="KW-0067">ATP-binding</keyword>
<protein>
    <submittedName>
        <fullName evidence="5">Allophanate hydrolase</fullName>
    </submittedName>
</protein>
<dbReference type="Gene3D" id="3.30.1360.40">
    <property type="match status" value="1"/>
</dbReference>
<dbReference type="STRING" id="1827387.A4S15_10785"/>
<proteinExistence type="predicted"/>
<comment type="caution">
    <text evidence="5">The sequence shown here is derived from an EMBL/GenBank/DDBJ whole genome shotgun (WGS) entry which is preliminary data.</text>
</comment>
<dbReference type="InterPro" id="IPR010016">
    <property type="entry name" value="PxpB"/>
</dbReference>
<evidence type="ECO:0000313" key="5">
    <source>
        <dbReference type="EMBL" id="OQW51695.1"/>
    </source>
</evidence>
<keyword evidence="2 5" id="KW-0378">Hydrolase</keyword>